<protein>
    <submittedName>
        <fullName evidence="2">Uncharacterized protein</fullName>
    </submittedName>
</protein>
<keyword evidence="1" id="KW-0472">Membrane</keyword>
<proteinExistence type="predicted"/>
<accession>A0ABV9YM58</accession>
<comment type="caution">
    <text evidence="2">The sequence shown here is derived from an EMBL/GenBank/DDBJ whole genome shotgun (WGS) entry which is preliminary data.</text>
</comment>
<evidence type="ECO:0000313" key="3">
    <source>
        <dbReference type="Proteomes" id="UP001595947"/>
    </source>
</evidence>
<keyword evidence="3" id="KW-1185">Reference proteome</keyword>
<reference evidence="3" key="1">
    <citation type="journal article" date="2019" name="Int. J. Syst. Evol. Microbiol.">
        <title>The Global Catalogue of Microorganisms (GCM) 10K type strain sequencing project: providing services to taxonomists for standard genome sequencing and annotation.</title>
        <authorList>
            <consortium name="The Broad Institute Genomics Platform"/>
            <consortium name="The Broad Institute Genome Sequencing Center for Infectious Disease"/>
            <person name="Wu L."/>
            <person name="Ma J."/>
        </authorList>
    </citation>
    <scope>NUCLEOTIDE SEQUENCE [LARGE SCALE GENOMIC DNA]</scope>
    <source>
        <strain evidence="3">CGMCC 4.7093</strain>
    </source>
</reference>
<gene>
    <name evidence="2" type="ORF">ACFPBZ_17200</name>
</gene>
<keyword evidence="1" id="KW-0812">Transmembrane</keyword>
<organism evidence="2 3">
    <name type="scientific">Actinomycetospora atypica</name>
    <dbReference type="NCBI Taxonomy" id="1290095"/>
    <lineage>
        <taxon>Bacteria</taxon>
        <taxon>Bacillati</taxon>
        <taxon>Actinomycetota</taxon>
        <taxon>Actinomycetes</taxon>
        <taxon>Pseudonocardiales</taxon>
        <taxon>Pseudonocardiaceae</taxon>
        <taxon>Actinomycetospora</taxon>
    </lineage>
</organism>
<evidence type="ECO:0000313" key="2">
    <source>
        <dbReference type="EMBL" id="MFC5063960.1"/>
    </source>
</evidence>
<feature type="transmembrane region" description="Helical" evidence="1">
    <location>
        <begin position="7"/>
        <end position="23"/>
    </location>
</feature>
<name>A0ABV9YM58_9PSEU</name>
<dbReference type="RefSeq" id="WP_378037302.1">
    <property type="nucleotide sequence ID" value="NZ_JBHSIV010000018.1"/>
</dbReference>
<dbReference type="EMBL" id="JBHSIV010000018">
    <property type="protein sequence ID" value="MFC5063960.1"/>
    <property type="molecule type" value="Genomic_DNA"/>
</dbReference>
<keyword evidence="1" id="KW-1133">Transmembrane helix</keyword>
<dbReference type="Proteomes" id="UP001595947">
    <property type="component" value="Unassembled WGS sequence"/>
</dbReference>
<sequence length="66" mass="7326">MSQTRRTLLAVILVCAGIVWLRINEKIEGRVLLTLARDHGLTTADLISLAAFAAAVVLAWPERRRD</sequence>
<evidence type="ECO:0000256" key="1">
    <source>
        <dbReference type="SAM" id="Phobius"/>
    </source>
</evidence>
<feature type="transmembrane region" description="Helical" evidence="1">
    <location>
        <begin position="43"/>
        <end position="60"/>
    </location>
</feature>